<dbReference type="RefSeq" id="WP_052212063.1">
    <property type="nucleotide sequence ID" value="NZ_FQYW01000004.1"/>
</dbReference>
<feature type="region of interest" description="Disordered" evidence="1">
    <location>
        <begin position="41"/>
        <end position="113"/>
    </location>
</feature>
<sequence>MDFSPMNIRMTVPQSADVGQIQHNMNQHGAVVHDYQAVKDQQEQEHLQQQVRSKEEAEGQKIKDNPDEERGKGGYRGKKRKAAPVNSEEEMQEAEPEKMAVDQYRGQNIDISF</sequence>
<proteinExistence type="predicted"/>
<reference evidence="2 3" key="1">
    <citation type="submission" date="2016-11" db="EMBL/GenBank/DDBJ databases">
        <authorList>
            <person name="Jaros S."/>
            <person name="Januszkiewicz K."/>
            <person name="Wedrychowicz H."/>
        </authorList>
    </citation>
    <scope>NUCLEOTIDE SEQUENCE [LARGE SCALE GENOMIC DNA]</scope>
    <source>
        <strain evidence="2 3">DSM 3074</strain>
    </source>
</reference>
<evidence type="ECO:0000313" key="2">
    <source>
        <dbReference type="EMBL" id="SHI34057.1"/>
    </source>
</evidence>
<accession>A0A1M6AC94</accession>
<dbReference type="EMBL" id="FQYW01000004">
    <property type="protein sequence ID" value="SHI34057.1"/>
    <property type="molecule type" value="Genomic_DNA"/>
</dbReference>
<evidence type="ECO:0000313" key="3">
    <source>
        <dbReference type="Proteomes" id="UP000191240"/>
    </source>
</evidence>
<gene>
    <name evidence="2" type="ORF">SAMN02745671_00269</name>
</gene>
<protein>
    <submittedName>
        <fullName evidence="2">Uncharacterized protein</fullName>
    </submittedName>
</protein>
<feature type="compositionally biased region" description="Basic residues" evidence="1">
    <location>
        <begin position="73"/>
        <end position="82"/>
    </location>
</feature>
<organism evidence="2 3">
    <name type="scientific">Anaerovibrio lipolyticus DSM 3074</name>
    <dbReference type="NCBI Taxonomy" id="1120997"/>
    <lineage>
        <taxon>Bacteria</taxon>
        <taxon>Bacillati</taxon>
        <taxon>Bacillota</taxon>
        <taxon>Negativicutes</taxon>
        <taxon>Selenomonadales</taxon>
        <taxon>Selenomonadaceae</taxon>
        <taxon>Anaerovibrio</taxon>
    </lineage>
</organism>
<evidence type="ECO:0000256" key="1">
    <source>
        <dbReference type="SAM" id="MobiDB-lite"/>
    </source>
</evidence>
<feature type="compositionally biased region" description="Basic and acidic residues" evidence="1">
    <location>
        <begin position="41"/>
        <end position="72"/>
    </location>
</feature>
<dbReference type="OrthoDB" id="1669342at2"/>
<name>A0A1M6AC94_9FIRM</name>
<dbReference type="Proteomes" id="UP000191240">
    <property type="component" value="Unassembled WGS sequence"/>
</dbReference>
<dbReference type="AlphaFoldDB" id="A0A1M6AC94"/>